<dbReference type="RefSeq" id="WP_006273794.1">
    <property type="nucleotide sequence ID" value="NZ_GL883078.1"/>
</dbReference>
<dbReference type="PROSITE" id="PS50883">
    <property type="entry name" value="EAL"/>
    <property type="match status" value="1"/>
</dbReference>
<reference evidence="3" key="1">
    <citation type="submission" date="2011-03" db="EMBL/GenBank/DDBJ databases">
        <title>Draft genome sequence of Brevundimonas diminuta.</title>
        <authorList>
            <person name="Brown P.J.B."/>
            <person name="Buechlein A."/>
            <person name="Hemmerich C."/>
            <person name="Brun Y.V."/>
        </authorList>
    </citation>
    <scope>NUCLEOTIDE SEQUENCE [LARGE SCALE GENOMIC DNA]</scope>
    <source>
        <strain evidence="3">C19</strain>
    </source>
</reference>
<accession>F4QN01</accession>
<dbReference type="STRING" id="715226.ABI_30090"/>
<feature type="domain" description="EAL" evidence="1">
    <location>
        <begin position="292"/>
        <end position="537"/>
    </location>
</feature>
<dbReference type="eggNOG" id="COG2199">
    <property type="taxonomic scope" value="Bacteria"/>
</dbReference>
<dbReference type="EMBL" id="GL883078">
    <property type="protein sequence ID" value="EGF91592.1"/>
    <property type="molecule type" value="Genomic_DNA"/>
</dbReference>
<evidence type="ECO:0000313" key="3">
    <source>
        <dbReference type="Proteomes" id="UP000006512"/>
    </source>
</evidence>
<dbReference type="SMART" id="SM00052">
    <property type="entry name" value="EAL"/>
    <property type="match status" value="1"/>
</dbReference>
<dbReference type="PANTHER" id="PTHR33121:SF23">
    <property type="entry name" value="CYCLIC DI-GMP PHOSPHODIESTERASE PDEB"/>
    <property type="match status" value="1"/>
</dbReference>
<gene>
    <name evidence="2" type="ORF">ABI_30090</name>
</gene>
<dbReference type="Pfam" id="PF00563">
    <property type="entry name" value="EAL"/>
    <property type="match status" value="1"/>
</dbReference>
<dbReference type="eggNOG" id="COG2200">
    <property type="taxonomic scope" value="Bacteria"/>
</dbReference>
<dbReference type="AlphaFoldDB" id="F4QN01"/>
<keyword evidence="3" id="KW-1185">Reference proteome</keyword>
<dbReference type="InterPro" id="IPR035919">
    <property type="entry name" value="EAL_sf"/>
</dbReference>
<evidence type="ECO:0000259" key="1">
    <source>
        <dbReference type="PROSITE" id="PS50883"/>
    </source>
</evidence>
<dbReference type="Proteomes" id="UP000006512">
    <property type="component" value="Unassembled WGS sequence"/>
</dbReference>
<name>F4QN01_9CAUL</name>
<dbReference type="HOGENOM" id="CLU_000445_70_50_5"/>
<dbReference type="InterPro" id="IPR050706">
    <property type="entry name" value="Cyclic-di-GMP_PDE-like"/>
</dbReference>
<organism evidence="2 3">
    <name type="scientific">Asticcacaulis biprosthecium C19</name>
    <dbReference type="NCBI Taxonomy" id="715226"/>
    <lineage>
        <taxon>Bacteria</taxon>
        <taxon>Pseudomonadati</taxon>
        <taxon>Pseudomonadota</taxon>
        <taxon>Alphaproteobacteria</taxon>
        <taxon>Caulobacterales</taxon>
        <taxon>Caulobacteraceae</taxon>
        <taxon>Asticcacaulis</taxon>
    </lineage>
</organism>
<dbReference type="GO" id="GO:0071111">
    <property type="term" value="F:cyclic-guanylate-specific phosphodiesterase activity"/>
    <property type="evidence" value="ECO:0007669"/>
    <property type="project" value="InterPro"/>
</dbReference>
<dbReference type="OrthoDB" id="7251575at2"/>
<sequence length="546" mass="60259">MSDDFKNQRDRYMAFSLAAADLLVEIDADFRIVKTVGATQALLNALAAEIAGRVVTDIILPADRSFARRLLQRAQRVGRIEPCSLRLDQGDKPPLLINLGACHLPTQNNHTFLTLTVLSNVALTERDETTGLLDASGFQDIAKTALAGDPSKAPREMKMVRLKGLSSVVRGMPKPQAHQLLGEIGAVLRAQSMGGSAAARLSDEAFGYIPPAKGDTATPESLTKDFKAVAVAAGLAENSFVPTVMSLELSTGNLDQDSVARALSFAVTNFCKPEKTQVMSLQESLKTAMAETVQHFDSIKNLIEDNNFSLFYQPVVSLKDRTIHHYEALMRFSDGRSPYETIRMSEQLGLMEDFDLAVCKKAIEMLLTRPDVSIAVNLSGASVESETFRESLRQLVMPHRDLVNRLMFELTESSEIKELDAVGTFLRWLRRTGYQVCLDDFGAGAAAYAYLRSFDVDYVKIDGPFLKEARENPRQRALIRSVSSLCKELKSEVIAEMIEDEDMVRLCVEMGIGFGQGYHLGRPKPLLMSTTDMANGRRKGFVDSWG</sequence>
<dbReference type="PANTHER" id="PTHR33121">
    <property type="entry name" value="CYCLIC DI-GMP PHOSPHODIESTERASE PDEF"/>
    <property type="match status" value="1"/>
</dbReference>
<proteinExistence type="predicted"/>
<dbReference type="CDD" id="cd01948">
    <property type="entry name" value="EAL"/>
    <property type="match status" value="1"/>
</dbReference>
<protein>
    <submittedName>
        <fullName evidence="2">EAL domain protein</fullName>
    </submittedName>
</protein>
<dbReference type="Gene3D" id="3.20.20.450">
    <property type="entry name" value="EAL domain"/>
    <property type="match status" value="1"/>
</dbReference>
<dbReference type="SUPFAM" id="SSF141868">
    <property type="entry name" value="EAL domain-like"/>
    <property type="match status" value="1"/>
</dbReference>
<dbReference type="InterPro" id="IPR001633">
    <property type="entry name" value="EAL_dom"/>
</dbReference>
<evidence type="ECO:0000313" key="2">
    <source>
        <dbReference type="EMBL" id="EGF91592.1"/>
    </source>
</evidence>
<dbReference type="InterPro" id="IPR000014">
    <property type="entry name" value="PAS"/>
</dbReference>
<dbReference type="SMART" id="SM00091">
    <property type="entry name" value="PAS"/>
    <property type="match status" value="1"/>
</dbReference>